<sequence>MHNLGFALDGAWQVLAAGLLLGAGLPALFAVGIRAMASTTHRAGRVVGIACFAVVVLGALLGIAFIVASGFGLDLTFEHGYPTVE</sequence>
<comment type="caution">
    <text evidence="2">The sequence shown here is derived from an EMBL/GenBank/DDBJ whole genome shotgun (WGS) entry which is preliminary data.</text>
</comment>
<organism evidence="2 3">
    <name type="scientific">Virgisporangium ochraceum</name>
    <dbReference type="NCBI Taxonomy" id="65505"/>
    <lineage>
        <taxon>Bacteria</taxon>
        <taxon>Bacillati</taxon>
        <taxon>Actinomycetota</taxon>
        <taxon>Actinomycetes</taxon>
        <taxon>Micromonosporales</taxon>
        <taxon>Micromonosporaceae</taxon>
        <taxon>Virgisporangium</taxon>
    </lineage>
</organism>
<keyword evidence="3" id="KW-1185">Reference proteome</keyword>
<feature type="transmembrane region" description="Helical" evidence="1">
    <location>
        <begin position="12"/>
        <end position="33"/>
    </location>
</feature>
<dbReference type="Proteomes" id="UP000635606">
    <property type="component" value="Unassembled WGS sequence"/>
</dbReference>
<proteinExistence type="predicted"/>
<protein>
    <submittedName>
        <fullName evidence="2">Uncharacterized protein</fullName>
    </submittedName>
</protein>
<reference evidence="2" key="1">
    <citation type="submission" date="2021-01" db="EMBL/GenBank/DDBJ databases">
        <title>Whole genome shotgun sequence of Virgisporangium ochraceum NBRC 16418.</title>
        <authorList>
            <person name="Komaki H."/>
            <person name="Tamura T."/>
        </authorList>
    </citation>
    <scope>NUCLEOTIDE SEQUENCE</scope>
    <source>
        <strain evidence="2">NBRC 16418</strain>
    </source>
</reference>
<evidence type="ECO:0000313" key="2">
    <source>
        <dbReference type="EMBL" id="GIJ73588.1"/>
    </source>
</evidence>
<dbReference type="EMBL" id="BOPH01000120">
    <property type="protein sequence ID" value="GIJ73588.1"/>
    <property type="molecule type" value="Genomic_DNA"/>
</dbReference>
<name>A0A8J4EGE1_9ACTN</name>
<feature type="transmembrane region" description="Helical" evidence="1">
    <location>
        <begin position="45"/>
        <end position="68"/>
    </location>
</feature>
<keyword evidence="1" id="KW-0812">Transmembrane</keyword>
<accession>A0A8J4EGE1</accession>
<keyword evidence="1" id="KW-1133">Transmembrane helix</keyword>
<gene>
    <name evidence="2" type="ORF">Voc01_085050</name>
</gene>
<dbReference type="RefSeq" id="WP_203933412.1">
    <property type="nucleotide sequence ID" value="NZ_BOPH01000120.1"/>
</dbReference>
<evidence type="ECO:0000313" key="3">
    <source>
        <dbReference type="Proteomes" id="UP000635606"/>
    </source>
</evidence>
<keyword evidence="1" id="KW-0472">Membrane</keyword>
<evidence type="ECO:0000256" key="1">
    <source>
        <dbReference type="SAM" id="Phobius"/>
    </source>
</evidence>
<dbReference type="AlphaFoldDB" id="A0A8J4EGE1"/>